<sequence>MFRHLIREYSKSFIAGARTSAGASSTPVAMKSPLTIYHNPASPISSQLLAKLSNASSTNQLADPAKFSFNLKTNQLLTFADYEFIVNECADIHPHNTHVVRRLLNTPKHAPLCVSDFHKLSHTEFPVIIDYDHKLVANDEASFDRIMQHYLLCGIQHLTNLTAVNSARSRPLSQAHIHQHSLVHPHVAEFADLF</sequence>
<reference evidence="2" key="1">
    <citation type="submission" date="2016-05" db="EMBL/GenBank/DDBJ databases">
        <title>Comparative genomics of biotechnologically important yeasts.</title>
        <authorList>
            <consortium name="DOE Joint Genome Institute"/>
            <person name="Riley R."/>
            <person name="Haridas S."/>
            <person name="Wolfe K.H."/>
            <person name="Lopes M.R."/>
            <person name="Hittinger C.T."/>
            <person name="Goker M."/>
            <person name="Salamov A."/>
            <person name="Wisecaver J."/>
            <person name="Long T.M."/>
            <person name="Aerts A.L."/>
            <person name="Barry K."/>
            <person name="Choi C."/>
            <person name="Clum A."/>
            <person name="Coughlan A.Y."/>
            <person name="Deshpande S."/>
            <person name="Douglass A.P."/>
            <person name="Hanson S.J."/>
            <person name="Klenk H.-P."/>
            <person name="Labutti K."/>
            <person name="Lapidus A."/>
            <person name="Lindquist E."/>
            <person name="Lipzen A."/>
            <person name="Meier-Kolthoff J.P."/>
            <person name="Ohm R.A."/>
            <person name="Otillar R.P."/>
            <person name="Pangilinan J."/>
            <person name="Peng Y."/>
            <person name="Rokas A."/>
            <person name="Rosa C.A."/>
            <person name="Scheuner C."/>
            <person name="Sibirny A.A."/>
            <person name="Slot J.C."/>
            <person name="Stielow J.B."/>
            <person name="Sun H."/>
            <person name="Kurtzman C.P."/>
            <person name="Blackwell M."/>
            <person name="Grigoriev I.V."/>
            <person name="Jeffries T.W."/>
        </authorList>
    </citation>
    <scope>NUCLEOTIDE SEQUENCE [LARGE SCALE GENOMIC DNA]</scope>
    <source>
        <strain evidence="2">NRRL Y-17324</strain>
    </source>
</reference>
<dbReference type="AlphaFoldDB" id="A0A1E4SFQ3"/>
<dbReference type="GeneID" id="30982991"/>
<feature type="non-terminal residue" evidence="1">
    <location>
        <position position="194"/>
    </location>
</feature>
<dbReference type="STRING" id="984487.A0A1E4SFQ3"/>
<dbReference type="InterPro" id="IPR012882">
    <property type="entry name" value="Fmp46"/>
</dbReference>
<protein>
    <submittedName>
        <fullName evidence="1">Uncharacterized protein</fullName>
    </submittedName>
</protein>
<organism evidence="1 2">
    <name type="scientific">Suhomyces tanzawaensis NRRL Y-17324</name>
    <dbReference type="NCBI Taxonomy" id="984487"/>
    <lineage>
        <taxon>Eukaryota</taxon>
        <taxon>Fungi</taxon>
        <taxon>Dikarya</taxon>
        <taxon>Ascomycota</taxon>
        <taxon>Saccharomycotina</taxon>
        <taxon>Pichiomycetes</taxon>
        <taxon>Debaryomycetaceae</taxon>
        <taxon>Suhomyces</taxon>
    </lineage>
</organism>
<dbReference type="RefSeq" id="XP_020063465.1">
    <property type="nucleotide sequence ID" value="XM_020208855.2"/>
</dbReference>
<accession>A0A1E4SFQ3</accession>
<dbReference type="OrthoDB" id="4084730at2759"/>
<name>A0A1E4SFQ3_9ASCO</name>
<evidence type="ECO:0000313" key="1">
    <source>
        <dbReference type="EMBL" id="ODV78343.1"/>
    </source>
</evidence>
<dbReference type="SUPFAM" id="SSF52833">
    <property type="entry name" value="Thioredoxin-like"/>
    <property type="match status" value="1"/>
</dbReference>
<gene>
    <name evidence="1" type="ORF">CANTADRAFT_41131</name>
</gene>
<dbReference type="EMBL" id="KV453913">
    <property type="protein sequence ID" value="ODV78343.1"/>
    <property type="molecule type" value="Genomic_DNA"/>
</dbReference>
<dbReference type="Pfam" id="PF07955">
    <property type="entry name" value="DUF1687"/>
    <property type="match status" value="1"/>
</dbReference>
<keyword evidence="2" id="KW-1185">Reference proteome</keyword>
<evidence type="ECO:0000313" key="2">
    <source>
        <dbReference type="Proteomes" id="UP000094285"/>
    </source>
</evidence>
<proteinExistence type="predicted"/>
<dbReference type="Proteomes" id="UP000094285">
    <property type="component" value="Unassembled WGS sequence"/>
</dbReference>
<dbReference type="InterPro" id="IPR036249">
    <property type="entry name" value="Thioredoxin-like_sf"/>
</dbReference>